<evidence type="ECO:0000313" key="2">
    <source>
        <dbReference type="EMBL" id="CAF4241625.1"/>
    </source>
</evidence>
<evidence type="ECO:0000313" key="1">
    <source>
        <dbReference type="EMBL" id="CAF1362181.1"/>
    </source>
</evidence>
<name>A0A815I6W8_9BILA</name>
<organism evidence="1 3">
    <name type="scientific">Didymodactylos carnosus</name>
    <dbReference type="NCBI Taxonomy" id="1234261"/>
    <lineage>
        <taxon>Eukaryota</taxon>
        <taxon>Metazoa</taxon>
        <taxon>Spiralia</taxon>
        <taxon>Gnathifera</taxon>
        <taxon>Rotifera</taxon>
        <taxon>Eurotatoria</taxon>
        <taxon>Bdelloidea</taxon>
        <taxon>Philodinida</taxon>
        <taxon>Philodinidae</taxon>
        <taxon>Didymodactylos</taxon>
    </lineage>
</organism>
<gene>
    <name evidence="1" type="ORF">GPM918_LOCUS31439</name>
    <name evidence="2" type="ORF">SRO942_LOCUS32084</name>
</gene>
<dbReference type="Proteomes" id="UP000681722">
    <property type="component" value="Unassembled WGS sequence"/>
</dbReference>
<proteinExistence type="predicted"/>
<dbReference type="InterPro" id="IPR036322">
    <property type="entry name" value="WD40_repeat_dom_sf"/>
</dbReference>
<dbReference type="Proteomes" id="UP000663829">
    <property type="component" value="Unassembled WGS sequence"/>
</dbReference>
<comment type="caution">
    <text evidence="1">The sequence shown here is derived from an EMBL/GenBank/DDBJ whole genome shotgun (WGS) entry which is preliminary data.</text>
</comment>
<accession>A0A815I6W8</accession>
<keyword evidence="3" id="KW-1185">Reference proteome</keyword>
<reference evidence="1" key="1">
    <citation type="submission" date="2021-02" db="EMBL/GenBank/DDBJ databases">
        <authorList>
            <person name="Nowell W R."/>
        </authorList>
    </citation>
    <scope>NUCLEOTIDE SEQUENCE</scope>
</reference>
<dbReference type="AlphaFoldDB" id="A0A815I6W8"/>
<evidence type="ECO:0000313" key="3">
    <source>
        <dbReference type="Proteomes" id="UP000663829"/>
    </source>
</evidence>
<dbReference type="OrthoDB" id="10014845at2759"/>
<dbReference type="EMBL" id="CAJNOQ010015473">
    <property type="protein sequence ID" value="CAF1362181.1"/>
    <property type="molecule type" value="Genomic_DNA"/>
</dbReference>
<dbReference type="SUPFAM" id="SSF50978">
    <property type="entry name" value="WD40 repeat-like"/>
    <property type="match status" value="1"/>
</dbReference>
<dbReference type="EMBL" id="CAJOBC010070698">
    <property type="protein sequence ID" value="CAF4241625.1"/>
    <property type="molecule type" value="Genomic_DNA"/>
</dbReference>
<sequence>MSINITNVIKTSNKTYIIGVNAQYALATNGQYLLTNENDKVCLYDKDNLGTVTTLTWINGNIMDMCWCSTLNAYLLITHSKAYVLNMIDNKLNKIESINRSNNTINYIYRCVCTEKTFFVTYYKYGTPIDEYDLTSSSFSLIKQWKTPETCKEDDIILDILYNSHTNRLGILIGAQQSCRLDIRNLTMIAIWSVDLFQIKSNFYCRLSLLPANEWLIIDPQSSSFFQITADGKLNAHVRDKREPRNATMFGSNLFAIITNDGLSVHDV</sequence>
<protein>
    <submittedName>
        <fullName evidence="1">Uncharacterized protein</fullName>
    </submittedName>
</protein>